<reference evidence="3 4" key="1">
    <citation type="submission" date="2019-10" db="EMBL/GenBank/DDBJ databases">
        <title>Gluconobacter aidae sp. nov., a novel species of acetic acid bacteria isolated in Thailand.</title>
        <authorList>
            <person name="Yukphan P."/>
            <person name="Charoenyingcharoen P."/>
            <person name="Malimas S."/>
            <person name="Muramatsu Y."/>
            <person name="Nakagawa Y."/>
            <person name="Tanasupawat S."/>
            <person name="Yamada Y."/>
        </authorList>
    </citation>
    <scope>NUCLEOTIDE SEQUENCE [LARGE SCALE GENOMIC DNA]</scope>
    <source>
        <strain evidence="3 4">AC10</strain>
    </source>
</reference>
<sequence>MAWTEITRRQYRRDDLTYASDLRDREWALLAPLMPPQKRYGRPRRTELRRVVEAVLYIVSTGCQWRALPHDFPPYTTVQGYFYAWLREGRWEAINHVLVMLSREQEGREATPSVGILDSQSVKTAENGGPRGYDAGKKIKGRKRHIATDTLGHLIVSVVHATNIQDRDGAPLVAEKIRPLFPWLRRLIADGGYAGEKLQKVLARMGDWVLDIVKRSDRAQGFVLLPTRWIVERTFAWLGRCRRINRDVEATLQASQAWLIVAHIRRLLRKLLRPLFESGSYCG</sequence>
<name>A0A7X1SSU4_9PROT</name>
<dbReference type="Pfam" id="PF01609">
    <property type="entry name" value="DDE_Tnp_1"/>
    <property type="match status" value="1"/>
</dbReference>
<gene>
    <name evidence="3" type="ORF">GFJ39_11990</name>
</gene>
<feature type="domain" description="Insertion element IS402-like" evidence="2">
    <location>
        <begin position="22"/>
        <end position="94"/>
    </location>
</feature>
<dbReference type="GO" id="GO:0004803">
    <property type="term" value="F:transposase activity"/>
    <property type="evidence" value="ECO:0007669"/>
    <property type="project" value="InterPro"/>
</dbReference>
<dbReference type="Pfam" id="PF13340">
    <property type="entry name" value="DUF4096"/>
    <property type="match status" value="1"/>
</dbReference>
<dbReference type="RefSeq" id="WP_325062936.1">
    <property type="nucleotide sequence ID" value="NZ_WIPH01000037.1"/>
</dbReference>
<dbReference type="EMBL" id="WIPH01000037">
    <property type="protein sequence ID" value="MQR99894.1"/>
    <property type="molecule type" value="Genomic_DNA"/>
</dbReference>
<dbReference type="InterPro" id="IPR002559">
    <property type="entry name" value="Transposase_11"/>
</dbReference>
<comment type="caution">
    <text evidence="3">The sequence shown here is derived from an EMBL/GenBank/DDBJ whole genome shotgun (WGS) entry which is preliminary data.</text>
</comment>
<dbReference type="GO" id="GO:0006313">
    <property type="term" value="P:DNA transposition"/>
    <property type="evidence" value="ECO:0007669"/>
    <property type="project" value="InterPro"/>
</dbReference>
<dbReference type="PANTHER" id="PTHR30007">
    <property type="entry name" value="PHP DOMAIN PROTEIN"/>
    <property type="match status" value="1"/>
</dbReference>
<dbReference type="GO" id="GO:0003677">
    <property type="term" value="F:DNA binding"/>
    <property type="evidence" value="ECO:0007669"/>
    <property type="project" value="InterPro"/>
</dbReference>
<dbReference type="AlphaFoldDB" id="A0A7X1SSU4"/>
<dbReference type="Proteomes" id="UP000432209">
    <property type="component" value="Unassembled WGS sequence"/>
</dbReference>
<evidence type="ECO:0000259" key="2">
    <source>
        <dbReference type="Pfam" id="PF13340"/>
    </source>
</evidence>
<organism evidence="3 4">
    <name type="scientific">Gluconobacter aidae</name>
    <dbReference type="NCBI Taxonomy" id="2662454"/>
    <lineage>
        <taxon>Bacteria</taxon>
        <taxon>Pseudomonadati</taxon>
        <taxon>Pseudomonadota</taxon>
        <taxon>Alphaproteobacteria</taxon>
        <taxon>Acetobacterales</taxon>
        <taxon>Acetobacteraceae</taxon>
        <taxon>Gluconobacter</taxon>
    </lineage>
</organism>
<protein>
    <submittedName>
        <fullName evidence="3">IS5 family transposase</fullName>
    </submittedName>
</protein>
<feature type="domain" description="Transposase IS4-like" evidence="1">
    <location>
        <begin position="111"/>
        <end position="264"/>
    </location>
</feature>
<dbReference type="NCBIfam" id="NF033580">
    <property type="entry name" value="transpos_IS5_3"/>
    <property type="match status" value="1"/>
</dbReference>
<dbReference type="InterPro" id="IPR025161">
    <property type="entry name" value="IS402-like_dom"/>
</dbReference>
<accession>A0A7X1SSU4</accession>
<evidence type="ECO:0000313" key="3">
    <source>
        <dbReference type="EMBL" id="MQR99894.1"/>
    </source>
</evidence>
<dbReference type="PANTHER" id="PTHR30007:SF0">
    <property type="entry name" value="TRANSPOSASE"/>
    <property type="match status" value="1"/>
</dbReference>
<evidence type="ECO:0000313" key="4">
    <source>
        <dbReference type="Proteomes" id="UP000432209"/>
    </source>
</evidence>
<proteinExistence type="predicted"/>
<evidence type="ECO:0000259" key="1">
    <source>
        <dbReference type="Pfam" id="PF01609"/>
    </source>
</evidence>
<keyword evidence="4" id="KW-1185">Reference proteome</keyword>